<name>A0A0F4GWD1_9PEZI</name>
<dbReference type="OrthoDB" id="2142759at2759"/>
<feature type="compositionally biased region" description="Low complexity" evidence="1">
    <location>
        <begin position="407"/>
        <end position="416"/>
    </location>
</feature>
<feature type="compositionally biased region" description="Acidic residues" evidence="1">
    <location>
        <begin position="417"/>
        <end position="443"/>
    </location>
</feature>
<evidence type="ECO:0000256" key="1">
    <source>
        <dbReference type="SAM" id="MobiDB-lite"/>
    </source>
</evidence>
<accession>A0A0F4GWD1</accession>
<feature type="region of interest" description="Disordered" evidence="1">
    <location>
        <begin position="331"/>
        <end position="358"/>
    </location>
</feature>
<reference evidence="3 4" key="1">
    <citation type="submission" date="2015-03" db="EMBL/GenBank/DDBJ databases">
        <title>RNA-seq based gene annotation and comparative genomics of four Zymoseptoria species reveal species-specific pathogenicity related genes and transposable element activity.</title>
        <authorList>
            <person name="Grandaubert J."/>
            <person name="Bhattacharyya A."/>
            <person name="Stukenbrock E.H."/>
        </authorList>
    </citation>
    <scope>NUCLEOTIDE SEQUENCE [LARGE SCALE GENOMIC DNA]</scope>
    <source>
        <strain evidence="3 4">Zb18110</strain>
    </source>
</reference>
<evidence type="ECO:0000313" key="4">
    <source>
        <dbReference type="Proteomes" id="UP000033647"/>
    </source>
</evidence>
<dbReference type="InterPro" id="IPR003615">
    <property type="entry name" value="HNH_nuc"/>
</dbReference>
<feature type="region of interest" description="Disordered" evidence="1">
    <location>
        <begin position="398"/>
        <end position="444"/>
    </location>
</feature>
<dbReference type="STRING" id="1047168.A0A0F4GWD1"/>
<dbReference type="Pfam" id="PF13391">
    <property type="entry name" value="HNH_2"/>
    <property type="match status" value="1"/>
</dbReference>
<keyword evidence="4" id="KW-1185">Reference proteome</keyword>
<dbReference type="EMBL" id="LAFY01000273">
    <property type="protein sequence ID" value="KJY01707.1"/>
    <property type="molecule type" value="Genomic_DNA"/>
</dbReference>
<comment type="caution">
    <text evidence="3">The sequence shown here is derived from an EMBL/GenBank/DDBJ whole genome shotgun (WGS) entry which is preliminary data.</text>
</comment>
<organism evidence="3 4">
    <name type="scientific">Zymoseptoria brevis</name>
    <dbReference type="NCBI Taxonomy" id="1047168"/>
    <lineage>
        <taxon>Eukaryota</taxon>
        <taxon>Fungi</taxon>
        <taxon>Dikarya</taxon>
        <taxon>Ascomycota</taxon>
        <taxon>Pezizomycotina</taxon>
        <taxon>Dothideomycetes</taxon>
        <taxon>Dothideomycetidae</taxon>
        <taxon>Mycosphaerellales</taxon>
        <taxon>Mycosphaerellaceae</taxon>
        <taxon>Zymoseptoria</taxon>
    </lineage>
</organism>
<feature type="domain" description="HNH nuclease" evidence="2">
    <location>
        <begin position="172"/>
        <end position="240"/>
    </location>
</feature>
<proteinExistence type="predicted"/>
<dbReference type="Proteomes" id="UP000033647">
    <property type="component" value="Unassembled WGS sequence"/>
</dbReference>
<protein>
    <recommendedName>
        <fullName evidence="2">HNH nuclease domain-containing protein</fullName>
    </recommendedName>
</protein>
<feature type="region of interest" description="Disordered" evidence="1">
    <location>
        <begin position="462"/>
        <end position="495"/>
    </location>
</feature>
<dbReference type="AlphaFoldDB" id="A0A0F4GWD1"/>
<sequence length="495" mass="55281">MNDAAAAPVVQVLPALDVVQSSPKQPHLIIRHPGYPDDESNNILLTLLATDGTADAPGIQYGLVHTACAIIANNRFDGQLTTHRHFPAAEHAAPPFESLLPAGDYYFHLSSATCPADVTPCPTPDFTPPYAVVPNFAHWHFPHDRLPTAWRAAPIAPAPFGALGARARDVTCRLTKHDVPLESAHILPAAEKTWFGTNGMERYAPDSSKRGEEIVNAEENMVLLRQDIHTLWDFMRLSIVPKADGSGGWAWAVHLNTWSPVLYGLYHNRGLHPLAGVQREYLFARFAWDIFPKLQPFLQKHVTRRVVVRDGAQSSEFFADDLDLYCRDQGRLRSSRSPRKASSNPSKRMRSDDGVKDVQSFDSGIGRWLSEAGEAVETVEAMAKSVTYDNAFTSEESGAECDDARFGVDGTNVNGENDVDNEDNDVDNEDNDVDDQEDVDDEADRLLRLRRREVGMTACEPDEDLFGSKRRREVCEGSEDEWEAEHRGRKRWRSR</sequence>
<evidence type="ECO:0000313" key="3">
    <source>
        <dbReference type="EMBL" id="KJY01707.1"/>
    </source>
</evidence>
<evidence type="ECO:0000259" key="2">
    <source>
        <dbReference type="Pfam" id="PF13391"/>
    </source>
</evidence>
<gene>
    <name evidence="3" type="ORF">TI39_contig281g00004</name>
</gene>